<dbReference type="Gene3D" id="1.20.58.90">
    <property type="match status" value="1"/>
</dbReference>
<dbReference type="EnsemblPlants" id="AUR62039177-RA">
    <property type="protein sequence ID" value="AUR62039177-RA:cds"/>
    <property type="gene ID" value="AUR62039177"/>
</dbReference>
<dbReference type="AlphaFoldDB" id="A0A803N224"/>
<evidence type="ECO:0000256" key="6">
    <source>
        <dbReference type="ARBA" id="ARBA00023034"/>
    </source>
</evidence>
<dbReference type="SUPFAM" id="SSF47661">
    <property type="entry name" value="t-snare proteins"/>
    <property type="match status" value="1"/>
</dbReference>
<evidence type="ECO:0000256" key="7">
    <source>
        <dbReference type="ARBA" id="ARBA00023136"/>
    </source>
</evidence>
<dbReference type="Pfam" id="PF09177">
    <property type="entry name" value="STX6_10_61_N"/>
    <property type="match status" value="1"/>
</dbReference>
<dbReference type="CDD" id="cd21445">
    <property type="entry name" value="SNARE_NTD_AtSYP61-like"/>
    <property type="match status" value="1"/>
</dbReference>
<comment type="similarity">
    <text evidence="1">Belongs to the syntaxin family.</text>
</comment>
<accession>A0A803N224</accession>
<dbReference type="GO" id="GO:0005802">
    <property type="term" value="C:trans-Golgi network"/>
    <property type="evidence" value="ECO:0007669"/>
    <property type="project" value="UniProtKB-ARBA"/>
</dbReference>
<dbReference type="GO" id="GO:0031090">
    <property type="term" value="C:organelle membrane"/>
    <property type="evidence" value="ECO:0007669"/>
    <property type="project" value="UniProtKB-ARBA"/>
</dbReference>
<evidence type="ECO:0000259" key="9">
    <source>
        <dbReference type="PROSITE" id="PS50192"/>
    </source>
</evidence>
<dbReference type="GO" id="GO:0048193">
    <property type="term" value="P:Golgi vesicle transport"/>
    <property type="evidence" value="ECO:0007669"/>
    <property type="project" value="InterPro"/>
</dbReference>
<evidence type="ECO:0000256" key="2">
    <source>
        <dbReference type="ARBA" id="ARBA00022448"/>
    </source>
</evidence>
<comment type="subcellular location">
    <subcellularLocation>
        <location evidence="8">Golgi apparatus</location>
        <location evidence="8">trans-Golgi network membrane</location>
        <topology evidence="8">Single-pass type IV membrane protein</topology>
    </subcellularLocation>
</comment>
<evidence type="ECO:0000256" key="3">
    <source>
        <dbReference type="ARBA" id="ARBA00022692"/>
    </source>
</evidence>
<dbReference type="Proteomes" id="UP000596660">
    <property type="component" value="Unplaced"/>
</dbReference>
<evidence type="ECO:0000256" key="1">
    <source>
        <dbReference type="ARBA" id="ARBA00009063"/>
    </source>
</evidence>
<reference evidence="10" key="1">
    <citation type="journal article" date="2017" name="Nature">
        <title>The genome of Chenopodium quinoa.</title>
        <authorList>
            <person name="Jarvis D.E."/>
            <person name="Ho Y.S."/>
            <person name="Lightfoot D.J."/>
            <person name="Schmoeckel S.M."/>
            <person name="Li B."/>
            <person name="Borm T.J.A."/>
            <person name="Ohyanagi H."/>
            <person name="Mineta K."/>
            <person name="Michell C.T."/>
            <person name="Saber N."/>
            <person name="Kharbatia N.M."/>
            <person name="Rupper R.R."/>
            <person name="Sharp A.R."/>
            <person name="Dally N."/>
            <person name="Boughton B.A."/>
            <person name="Woo Y.H."/>
            <person name="Gao G."/>
            <person name="Schijlen E.G.W.M."/>
            <person name="Guo X."/>
            <person name="Momin A.A."/>
            <person name="Negrao S."/>
            <person name="Al-Babili S."/>
            <person name="Gehring C."/>
            <person name="Roessner U."/>
            <person name="Jung C."/>
            <person name="Murphy K."/>
            <person name="Arold S.T."/>
            <person name="Gojobori T."/>
            <person name="van der Linden C.G."/>
            <person name="van Loo E.N."/>
            <person name="Jellen E.N."/>
            <person name="Maughan P.J."/>
            <person name="Tester M."/>
        </authorList>
    </citation>
    <scope>NUCLEOTIDE SEQUENCE [LARGE SCALE GENOMIC DNA]</scope>
    <source>
        <strain evidence="10">cv. PI 614886</strain>
    </source>
</reference>
<keyword evidence="11" id="KW-1185">Reference proteome</keyword>
<reference evidence="10" key="2">
    <citation type="submission" date="2021-03" db="UniProtKB">
        <authorList>
            <consortium name="EnsemblPlants"/>
        </authorList>
    </citation>
    <scope>IDENTIFICATION</scope>
</reference>
<dbReference type="FunFam" id="1.20.58.90:FF:000004">
    <property type="entry name" value="Syntaxin 10"/>
    <property type="match status" value="1"/>
</dbReference>
<dbReference type="SUPFAM" id="SSF58038">
    <property type="entry name" value="SNARE fusion complex"/>
    <property type="match status" value="1"/>
</dbReference>
<dbReference type="FunFam" id="1.20.5.110:FF:000034">
    <property type="entry name" value="syntaxin-61 isoform X1"/>
    <property type="match status" value="1"/>
</dbReference>
<evidence type="ECO:0000256" key="5">
    <source>
        <dbReference type="ARBA" id="ARBA00022989"/>
    </source>
</evidence>
<proteinExistence type="inferred from homology"/>
<organism evidence="10 11">
    <name type="scientific">Chenopodium quinoa</name>
    <name type="common">Quinoa</name>
    <dbReference type="NCBI Taxonomy" id="63459"/>
    <lineage>
        <taxon>Eukaryota</taxon>
        <taxon>Viridiplantae</taxon>
        <taxon>Streptophyta</taxon>
        <taxon>Embryophyta</taxon>
        <taxon>Tracheophyta</taxon>
        <taxon>Spermatophyta</taxon>
        <taxon>Magnoliopsida</taxon>
        <taxon>eudicotyledons</taxon>
        <taxon>Gunneridae</taxon>
        <taxon>Pentapetalae</taxon>
        <taxon>Caryophyllales</taxon>
        <taxon>Chenopodiaceae</taxon>
        <taxon>Chenopodioideae</taxon>
        <taxon>Atripliceae</taxon>
        <taxon>Chenopodium</taxon>
    </lineage>
</organism>
<dbReference type="CDD" id="cd15841">
    <property type="entry name" value="SNARE_Qc"/>
    <property type="match status" value="1"/>
</dbReference>
<dbReference type="Gramene" id="AUR62039177-RA">
    <property type="protein sequence ID" value="AUR62039177-RA:cds"/>
    <property type="gene ID" value="AUR62039177"/>
</dbReference>
<keyword evidence="4" id="KW-0653">Protein transport</keyword>
<keyword evidence="5" id="KW-1133">Transmembrane helix</keyword>
<evidence type="ECO:0000313" key="10">
    <source>
        <dbReference type="EnsemblPlants" id="AUR62039177-RA:cds"/>
    </source>
</evidence>
<evidence type="ECO:0000256" key="8">
    <source>
        <dbReference type="ARBA" id="ARBA00037801"/>
    </source>
</evidence>
<evidence type="ECO:0000256" key="4">
    <source>
        <dbReference type="ARBA" id="ARBA00022927"/>
    </source>
</evidence>
<keyword evidence="6" id="KW-0333">Golgi apparatus</keyword>
<dbReference type="Gene3D" id="1.20.5.110">
    <property type="match status" value="1"/>
</dbReference>
<name>A0A803N224_CHEQI</name>
<dbReference type="GO" id="GO:0005484">
    <property type="term" value="F:SNAP receptor activity"/>
    <property type="evidence" value="ECO:0007669"/>
    <property type="project" value="InterPro"/>
</dbReference>
<keyword evidence="7" id="KW-0472">Membrane</keyword>
<dbReference type="GO" id="GO:0006886">
    <property type="term" value="P:intracellular protein transport"/>
    <property type="evidence" value="ECO:0007669"/>
    <property type="project" value="InterPro"/>
</dbReference>
<keyword evidence="2" id="KW-0813">Transport</keyword>
<evidence type="ECO:0000313" key="11">
    <source>
        <dbReference type="Proteomes" id="UP000596660"/>
    </source>
</evidence>
<keyword evidence="3" id="KW-0812">Transmembrane</keyword>
<dbReference type="PROSITE" id="PS00914">
    <property type="entry name" value="SYNTAXIN"/>
    <property type="match status" value="1"/>
</dbReference>
<dbReference type="InterPro" id="IPR015260">
    <property type="entry name" value="Syntaxin-6/10/61_N"/>
</dbReference>
<dbReference type="PROSITE" id="PS50192">
    <property type="entry name" value="T_SNARE"/>
    <property type="match status" value="1"/>
</dbReference>
<dbReference type="InterPro" id="IPR010989">
    <property type="entry name" value="SNARE"/>
</dbReference>
<dbReference type="InterPro" id="IPR006012">
    <property type="entry name" value="Syntaxin/epimorphin_CS"/>
</dbReference>
<protein>
    <recommendedName>
        <fullName evidence="9">t-SNARE coiled-coil homology domain-containing protein</fullName>
    </recommendedName>
</protein>
<feature type="domain" description="T-SNARE coiled-coil homology" evidence="9">
    <location>
        <begin position="150"/>
        <end position="203"/>
    </location>
</feature>
<dbReference type="InterPro" id="IPR000727">
    <property type="entry name" value="T_SNARE_dom"/>
</dbReference>
<sequence length="235" mass="27136">MSSAQDPFYIVKEEIQDSIDKLLLSFRQWEHAVYGSREQVRLTEELRTGCESIEWQVDELDKAVSVAAKDPAHYGIDQGELEKRRRWTRTARDQVGSVKKKVSSGKELSYHDSHLELMRLPVEHPHQTERSNHYGHHNDDYISSESDRQMLLIKQQDEELDELSASVQRIGSVGLSIHDELLAQEKIIDDLGVEMDSTSNRLDFLQYYSFSFSLLKDRNNDCDFAQKLFGNSTGK</sequence>